<name>A0A963YTG4_9PROT</name>
<reference evidence="1" key="2">
    <citation type="submission" date="2021-01" db="EMBL/GenBank/DDBJ databases">
        <authorList>
            <person name="Mieszkin S."/>
            <person name="Pouder E."/>
            <person name="Alain K."/>
        </authorList>
    </citation>
    <scope>NUCLEOTIDE SEQUENCE</scope>
    <source>
        <strain evidence="1">HW T2.11</strain>
    </source>
</reference>
<protein>
    <submittedName>
        <fullName evidence="1">Uncharacterized protein</fullName>
    </submittedName>
</protein>
<accession>A0A963YTG4</accession>
<dbReference type="EMBL" id="JAESVB010000005">
    <property type="protein sequence ID" value="MCB8876125.1"/>
    <property type="molecule type" value="Genomic_DNA"/>
</dbReference>
<reference evidence="1" key="1">
    <citation type="journal article" date="2021" name="Microorganisms">
        <title>Acidisoma silvae sp. nov. and Acidisomacellulosilytica sp. nov., Two Acidophilic Bacteria Isolated from Decaying Wood, Hydrolyzing Cellulose and Producing Poly-3-hydroxybutyrate.</title>
        <authorList>
            <person name="Mieszkin S."/>
            <person name="Pouder E."/>
            <person name="Uroz S."/>
            <person name="Simon-Colin C."/>
            <person name="Alain K."/>
        </authorList>
    </citation>
    <scope>NUCLEOTIDE SEQUENCE</scope>
    <source>
        <strain evidence="1">HW T2.11</strain>
    </source>
</reference>
<evidence type="ECO:0000313" key="2">
    <source>
        <dbReference type="Proteomes" id="UP000708298"/>
    </source>
</evidence>
<evidence type="ECO:0000313" key="1">
    <source>
        <dbReference type="EMBL" id="MCB8876125.1"/>
    </source>
</evidence>
<proteinExistence type="predicted"/>
<gene>
    <name evidence="1" type="ORF">ASILVAE211_13110</name>
</gene>
<keyword evidence="2" id="KW-1185">Reference proteome</keyword>
<dbReference type="RefSeq" id="WP_227321784.1">
    <property type="nucleotide sequence ID" value="NZ_JAESVB010000005.1"/>
</dbReference>
<sequence>MADQYEAETVALRTIVMAALSARHRRTAHPADRHALQAQANRIALAIQGEFALFPRQKPACDAPDLRIPLSAES</sequence>
<comment type="caution">
    <text evidence="1">The sequence shown here is derived from an EMBL/GenBank/DDBJ whole genome shotgun (WGS) entry which is preliminary data.</text>
</comment>
<dbReference type="Proteomes" id="UP000708298">
    <property type="component" value="Unassembled WGS sequence"/>
</dbReference>
<dbReference type="AlphaFoldDB" id="A0A963YTG4"/>
<organism evidence="1 2">
    <name type="scientific">Acidisoma silvae</name>
    <dbReference type="NCBI Taxonomy" id="2802396"/>
    <lineage>
        <taxon>Bacteria</taxon>
        <taxon>Pseudomonadati</taxon>
        <taxon>Pseudomonadota</taxon>
        <taxon>Alphaproteobacteria</taxon>
        <taxon>Acetobacterales</taxon>
        <taxon>Acidocellaceae</taxon>
        <taxon>Acidisoma</taxon>
    </lineage>
</organism>